<feature type="region of interest" description="Disordered" evidence="1">
    <location>
        <begin position="252"/>
        <end position="284"/>
    </location>
</feature>
<keyword evidence="3" id="KW-1185">Reference proteome</keyword>
<dbReference type="InterPro" id="IPR031534">
    <property type="entry name" value="SPACDR"/>
</dbReference>
<dbReference type="AlphaFoldDB" id="A0A5F7ZY10"/>
<evidence type="ECO:0000313" key="2">
    <source>
        <dbReference type="Ensembl" id="ENSMMUP00000070030.1"/>
    </source>
</evidence>
<gene>
    <name evidence="2 4" type="primary">TSC22D4</name>
</gene>
<evidence type="ECO:0000313" key="3">
    <source>
        <dbReference type="Proteomes" id="UP000006718"/>
    </source>
</evidence>
<organism evidence="2 3">
    <name type="scientific">Macaca mulatta</name>
    <name type="common">Rhesus macaque</name>
    <dbReference type="NCBI Taxonomy" id="9544"/>
    <lineage>
        <taxon>Eukaryota</taxon>
        <taxon>Metazoa</taxon>
        <taxon>Chordata</taxon>
        <taxon>Craniata</taxon>
        <taxon>Vertebrata</taxon>
        <taxon>Euteleostomi</taxon>
        <taxon>Mammalia</taxon>
        <taxon>Eutheria</taxon>
        <taxon>Euarchontoglires</taxon>
        <taxon>Primates</taxon>
        <taxon>Haplorrhini</taxon>
        <taxon>Catarrhini</taxon>
        <taxon>Cercopithecidae</taxon>
        <taxon>Cercopithecinae</taxon>
        <taxon>Macaca</taxon>
    </lineage>
</organism>
<protein>
    <submittedName>
        <fullName evidence="2">TSC22 domain family member 4</fullName>
    </submittedName>
</protein>
<feature type="compositionally biased region" description="Basic residues" evidence="1">
    <location>
        <begin position="252"/>
        <end position="266"/>
    </location>
</feature>
<dbReference type="Ensembl" id="ENSMMUT00000091438.1">
    <property type="protein sequence ID" value="ENSMMUP00000070030.1"/>
    <property type="gene ID" value="ENSMMUG00000041566.2"/>
</dbReference>
<dbReference type="Proteomes" id="UP000006718">
    <property type="component" value="Chromosome 3"/>
</dbReference>
<dbReference type="PANTHER" id="PTHR39221:SF1">
    <property type="entry name" value="SPERM ACROSOME DEVELOPMENTAL REGULATOR"/>
    <property type="match status" value="1"/>
</dbReference>
<proteinExistence type="predicted"/>
<reference evidence="2" key="3">
    <citation type="submission" date="2025-08" db="UniProtKB">
        <authorList>
            <consortium name="Ensembl"/>
        </authorList>
    </citation>
    <scope>IDENTIFICATION</scope>
    <source>
        <strain evidence="2">17573</strain>
    </source>
</reference>
<evidence type="ECO:0000313" key="4">
    <source>
        <dbReference type="VGNC" id="VGNC:81784"/>
    </source>
</evidence>
<accession>A0A5F7ZY10</accession>
<reference evidence="2" key="2">
    <citation type="submission" date="2019-01" db="EMBL/GenBank/DDBJ databases">
        <authorList>
            <person name="Graves T."/>
            <person name="Eichler E.E."/>
            <person name="Wilson R.K."/>
        </authorList>
    </citation>
    <scope>NUCLEOTIDE SEQUENCE [LARGE SCALE GENOMIC DNA]</scope>
    <source>
        <strain evidence="2">17573</strain>
    </source>
</reference>
<dbReference type="GeneTree" id="ENSGT00940000161400"/>
<dbReference type="Bgee" id="ENSMMUG00000041566">
    <property type="expression patterns" value="Expressed in superior frontal gyrus and 21 other cell types or tissues"/>
</dbReference>
<dbReference type="VEuPathDB" id="HostDB:ENSMMUG00000041566"/>
<dbReference type="ExpressionAtlas" id="A0A5F7ZY10">
    <property type="expression patterns" value="baseline"/>
</dbReference>
<reference evidence="2" key="4">
    <citation type="submission" date="2025-09" db="UniProtKB">
        <authorList>
            <consortium name="Ensembl"/>
        </authorList>
    </citation>
    <scope>IDENTIFICATION</scope>
    <source>
        <strain evidence="2">17573</strain>
    </source>
</reference>
<dbReference type="VGNC" id="VGNC:81784">
    <property type="gene designation" value="TSC22D4"/>
</dbReference>
<feature type="region of interest" description="Disordered" evidence="1">
    <location>
        <begin position="20"/>
        <end position="67"/>
    </location>
</feature>
<name>A0A5F7ZY10_MACMU</name>
<reference evidence="3" key="1">
    <citation type="journal article" date="2007" name="Science">
        <title>Evolutionary and biomedical insights from the rhesus macaque genome.</title>
        <authorList>
            <person name="Gibbs R.A."/>
            <person name="Rogers J."/>
            <person name="Katze M.G."/>
            <person name="Bumgarner R."/>
            <person name="Weinstock G.M."/>
            <person name="Mardis E.R."/>
            <person name="Remington K.A."/>
            <person name="Strausberg R.L."/>
            <person name="Venter J.C."/>
            <person name="Wilson R.K."/>
            <person name="Batzer M.A."/>
            <person name="Bustamante C.D."/>
            <person name="Eichler E.E."/>
            <person name="Hahn M.W."/>
            <person name="Hardison R.C."/>
            <person name="Makova K.D."/>
            <person name="Miller W."/>
            <person name="Milosavljevic A."/>
            <person name="Palermo R.E."/>
            <person name="Siepel A."/>
            <person name="Sikela J.M."/>
            <person name="Attaway T."/>
            <person name="Bell S."/>
            <person name="Bernard K.E."/>
            <person name="Buhay C.J."/>
            <person name="Chandrabose M.N."/>
            <person name="Dao M."/>
            <person name="Davis C."/>
            <person name="Delehaunty K.D."/>
            <person name="Ding Y."/>
            <person name="Dinh H.H."/>
            <person name="Dugan-Rocha S."/>
            <person name="Fulton L.A."/>
            <person name="Gabisi R.A."/>
            <person name="Garner T.T."/>
            <person name="Godfrey J."/>
            <person name="Hawes A.C."/>
            <person name="Hernandez J."/>
            <person name="Hines S."/>
            <person name="Holder M."/>
            <person name="Hume J."/>
            <person name="Jhangiani S.N."/>
            <person name="Joshi V."/>
            <person name="Khan Z.M."/>
            <person name="Kirkness E.F."/>
            <person name="Cree A."/>
            <person name="Fowler R.G."/>
            <person name="Lee S."/>
            <person name="Lewis L.R."/>
            <person name="Li Z."/>
            <person name="Liu Y.-S."/>
            <person name="Moore S.M."/>
            <person name="Muzny D."/>
            <person name="Nazareth L.V."/>
            <person name="Ngo D.N."/>
            <person name="Okwuonu G.O."/>
            <person name="Pai G."/>
            <person name="Parker D."/>
            <person name="Paul H.A."/>
            <person name="Pfannkoch C."/>
            <person name="Pohl C.S."/>
            <person name="Rogers Y.-H.C."/>
            <person name="Ruiz S.J."/>
            <person name="Sabo A."/>
            <person name="Santibanez J."/>
            <person name="Schneider B.W."/>
            <person name="Smith S.M."/>
            <person name="Sodergren E."/>
            <person name="Svatek A.F."/>
            <person name="Utterback T.R."/>
            <person name="Vattathil S."/>
            <person name="Warren W."/>
            <person name="White C.S."/>
            <person name="Chinwalla A.T."/>
            <person name="Feng Y."/>
            <person name="Halpern A.L."/>
            <person name="Hillier L.W."/>
            <person name="Huang X."/>
            <person name="Minx P."/>
            <person name="Nelson J.O."/>
            <person name="Pepin K.H."/>
            <person name="Qin X."/>
            <person name="Sutton G.G."/>
            <person name="Venter E."/>
            <person name="Walenz B.P."/>
            <person name="Wallis J.W."/>
            <person name="Worley K.C."/>
            <person name="Yang S.-P."/>
            <person name="Jones S.M."/>
            <person name="Marra M.A."/>
            <person name="Rocchi M."/>
            <person name="Schein J.E."/>
            <person name="Baertsch R."/>
            <person name="Clarke L."/>
            <person name="Csuros M."/>
            <person name="Glasscock J."/>
            <person name="Harris R.A."/>
            <person name="Havlak P."/>
            <person name="Jackson A.R."/>
            <person name="Jiang H."/>
            <person name="Liu Y."/>
            <person name="Messina D.N."/>
            <person name="Shen Y."/>
            <person name="Song H.X.-Z."/>
            <person name="Wylie T."/>
            <person name="Zhang L."/>
            <person name="Birney E."/>
            <person name="Han K."/>
            <person name="Konkel M.K."/>
            <person name="Lee J."/>
            <person name="Smit A.F.A."/>
            <person name="Ullmer B."/>
            <person name="Wang H."/>
            <person name="Xing J."/>
            <person name="Burhans R."/>
            <person name="Cheng Z."/>
            <person name="Karro J.E."/>
            <person name="Ma J."/>
            <person name="Raney B."/>
            <person name="She X."/>
            <person name="Cox M.J."/>
            <person name="Demuth J.P."/>
            <person name="Dumas L.J."/>
            <person name="Han S.-G."/>
            <person name="Hopkins J."/>
            <person name="Karimpour-Fard A."/>
            <person name="Kim Y.H."/>
            <person name="Pollack J.R."/>
            <person name="Vinar T."/>
            <person name="Addo-Quaye C."/>
            <person name="Degenhardt J."/>
            <person name="Denby A."/>
            <person name="Hubisz M.J."/>
            <person name="Indap A."/>
            <person name="Kosiol C."/>
            <person name="Lahn B.T."/>
            <person name="Lawson H.A."/>
            <person name="Marklein A."/>
            <person name="Nielsen R."/>
            <person name="Vallender E.J."/>
            <person name="Clark A.G."/>
            <person name="Ferguson B."/>
            <person name="Hernandez R.D."/>
            <person name="Hirani K."/>
            <person name="Kehrer-Sawatzki H."/>
            <person name="Kolb J."/>
            <person name="Patil S."/>
            <person name="Pu L.-L."/>
            <person name="Ren Y."/>
            <person name="Smith D.G."/>
            <person name="Wheeler D.A."/>
            <person name="Schenck I."/>
            <person name="Ball E.V."/>
            <person name="Chen R."/>
            <person name="Cooper D.N."/>
            <person name="Giardine B."/>
            <person name="Hsu F."/>
            <person name="Kent W.J."/>
            <person name="Lesk A."/>
            <person name="Nelson D.L."/>
            <person name="O'brien W.E."/>
            <person name="Pruefer K."/>
            <person name="Stenson P.D."/>
            <person name="Wallace J.C."/>
            <person name="Ke H."/>
            <person name="Liu X.-M."/>
            <person name="Wang P."/>
            <person name="Xiang A.P."/>
            <person name="Yang F."/>
            <person name="Barber G.P."/>
            <person name="Haussler D."/>
            <person name="Karolchik D."/>
            <person name="Kern A.D."/>
            <person name="Kuhn R.M."/>
            <person name="Smith K.E."/>
            <person name="Zwieg A.S."/>
        </authorList>
    </citation>
    <scope>NUCLEOTIDE SEQUENCE [LARGE SCALE GENOMIC DNA]</scope>
    <source>
        <strain evidence="3">17573</strain>
    </source>
</reference>
<evidence type="ECO:0000256" key="1">
    <source>
        <dbReference type="SAM" id="MobiDB-lite"/>
    </source>
</evidence>
<sequence>MAQPGISVKSLVSSYETRVVGMAPGPPRKRDCASSPCSPRGASPIRGTSGPPPHRGLGGPGQRPSARRGMDKTLLSLILYCHSGSGSLVGIDNKIEQAMVFFWRQKIKPTISEHPGSKKHSLKKMEKTLQVAETLRLVESPKEAKPKLAESPKLADPCVLAKTTEGTKVELGRQGRSLLQLPRTAVKSVSTLMVSALQSGWQMCSWKSSVSSASVSSQVRTQSPLKTPEAEMLWEVYLVLWAVRKQLRQLSRRQERHRRHHVRCHAAPRPNPAQSLKLDAQSPL</sequence>
<dbReference type="Pfam" id="PF15775">
    <property type="entry name" value="DUF4703"/>
    <property type="match status" value="1"/>
</dbReference>
<dbReference type="SMR" id="A0A5F7ZY10"/>
<dbReference type="PANTHER" id="PTHR39221">
    <property type="entry name" value="CHROMOSOME 7 OPEN READING FRAME 61"/>
    <property type="match status" value="1"/>
</dbReference>